<dbReference type="Proteomes" id="UP001497457">
    <property type="component" value="Chromosome 17b"/>
</dbReference>
<dbReference type="PANTHER" id="PTHR33237">
    <property type="entry name" value="F2P16.13 PROTEIN-RELATED"/>
    <property type="match status" value="1"/>
</dbReference>
<proteinExistence type="predicted"/>
<reference evidence="1 2" key="2">
    <citation type="submission" date="2024-10" db="EMBL/GenBank/DDBJ databases">
        <authorList>
            <person name="Ryan C."/>
        </authorList>
    </citation>
    <scope>NUCLEOTIDE SEQUENCE [LARGE SCALE GENOMIC DNA]</scope>
</reference>
<protein>
    <submittedName>
        <fullName evidence="1">Uncharacterized protein</fullName>
    </submittedName>
</protein>
<evidence type="ECO:0000313" key="1">
    <source>
        <dbReference type="EMBL" id="CAL4948492.1"/>
    </source>
</evidence>
<reference evidence="2" key="1">
    <citation type="submission" date="2024-06" db="EMBL/GenBank/DDBJ databases">
        <authorList>
            <person name="Ryan C."/>
        </authorList>
    </citation>
    <scope>NUCLEOTIDE SEQUENCE [LARGE SCALE GENOMIC DNA]</scope>
</reference>
<gene>
    <name evidence="1" type="ORF">URODEC1_LOCUS37434</name>
</gene>
<sequence length="165" mass="18614">MFGAMSALLSSLPRRLVRRKSITLRRRKSITSSGFTASRRRHFFPCGARRRDVVSDRHFIVVKKRGGTPRKAAKTGSFRVGERKRGGKGGEQLLDGDGDEEACVWRRAILLGRRCQPLEFAEAIHYDCEGQRLRQPRTPPQSSSPVLLMSPAHLHTSQLGYMDRA</sequence>
<keyword evidence="2" id="KW-1185">Reference proteome</keyword>
<evidence type="ECO:0000313" key="2">
    <source>
        <dbReference type="Proteomes" id="UP001497457"/>
    </source>
</evidence>
<dbReference type="AlphaFoldDB" id="A0ABC8YUP3"/>
<accession>A0ABC8YUP3</accession>
<organism evidence="1 2">
    <name type="scientific">Urochloa decumbens</name>
    <dbReference type="NCBI Taxonomy" id="240449"/>
    <lineage>
        <taxon>Eukaryota</taxon>
        <taxon>Viridiplantae</taxon>
        <taxon>Streptophyta</taxon>
        <taxon>Embryophyta</taxon>
        <taxon>Tracheophyta</taxon>
        <taxon>Spermatophyta</taxon>
        <taxon>Magnoliopsida</taxon>
        <taxon>Liliopsida</taxon>
        <taxon>Poales</taxon>
        <taxon>Poaceae</taxon>
        <taxon>PACMAD clade</taxon>
        <taxon>Panicoideae</taxon>
        <taxon>Panicodae</taxon>
        <taxon>Paniceae</taxon>
        <taxon>Melinidinae</taxon>
        <taxon>Urochloa</taxon>
    </lineage>
</organism>
<dbReference type="EMBL" id="OZ075127">
    <property type="protein sequence ID" value="CAL4948492.1"/>
    <property type="molecule type" value="Genomic_DNA"/>
</dbReference>
<dbReference type="PANTHER" id="PTHR33237:SF7">
    <property type="entry name" value="SECRETED PROTEIN"/>
    <property type="match status" value="1"/>
</dbReference>
<name>A0ABC8YUP3_9POAL</name>